<accession>A0A218X5B1</accession>
<evidence type="ECO:0000256" key="9">
    <source>
        <dbReference type="ARBA" id="ARBA00022786"/>
    </source>
</evidence>
<dbReference type="OrthoDB" id="8062037at2759"/>
<dbReference type="PANTHER" id="PTHR14155">
    <property type="entry name" value="RING FINGER DOMAIN-CONTAINING"/>
    <property type="match status" value="1"/>
</dbReference>
<dbReference type="SUPFAM" id="SSF57850">
    <property type="entry name" value="RING/U-box"/>
    <property type="match status" value="1"/>
</dbReference>
<feature type="region of interest" description="Disordered" evidence="15">
    <location>
        <begin position="331"/>
        <end position="351"/>
    </location>
</feature>
<dbReference type="EC" id="2.3.2.27" evidence="4"/>
<evidence type="ECO:0000256" key="3">
    <source>
        <dbReference type="ARBA" id="ARBA00004906"/>
    </source>
</evidence>
<keyword evidence="9" id="KW-0833">Ubl conjugation pathway</keyword>
<evidence type="ECO:0000256" key="15">
    <source>
        <dbReference type="SAM" id="MobiDB-lite"/>
    </source>
</evidence>
<dbReference type="FunFam" id="3.30.40.10:FF:000187">
    <property type="entry name" value="E3 ubiquitin-protein ligase ATL6"/>
    <property type="match status" value="1"/>
</dbReference>
<dbReference type="PANTHER" id="PTHR14155:SF583">
    <property type="entry name" value="RING-TYPE DOMAIN-CONTAINING PROTEIN"/>
    <property type="match status" value="1"/>
</dbReference>
<feature type="compositionally biased region" description="Polar residues" evidence="15">
    <location>
        <begin position="12"/>
        <end position="27"/>
    </location>
</feature>
<reference evidence="20 22" key="3">
    <citation type="submission" date="2017-11" db="EMBL/GenBank/DDBJ databases">
        <title>De-novo sequencing of pomegranate (Punica granatum L.) genome.</title>
        <authorList>
            <person name="Akparov Z."/>
            <person name="Amiraslanov A."/>
            <person name="Hajiyeva S."/>
            <person name="Abbasov M."/>
            <person name="Kaur K."/>
            <person name="Hamwieh A."/>
            <person name="Solovyev V."/>
            <person name="Salamov A."/>
            <person name="Braich B."/>
            <person name="Kosarev P."/>
            <person name="Mahmoud A."/>
            <person name="Hajiyev E."/>
            <person name="Babayeva S."/>
            <person name="Izzatullayeva V."/>
            <person name="Mammadov A."/>
            <person name="Mammadov A."/>
            <person name="Sharifova S."/>
            <person name="Ojaghi J."/>
            <person name="Eynullazada K."/>
            <person name="Bayramov B."/>
            <person name="Abdulazimova A."/>
            <person name="Shahmuradov I."/>
        </authorList>
    </citation>
    <scope>NUCLEOTIDE SEQUENCE [LARGE SCALE GENOMIC DNA]</scope>
    <source>
        <strain evidence="20">AG2017</strain>
        <strain evidence="22">cv. AG2017</strain>
        <tissue evidence="20">Leaf</tissue>
    </source>
</reference>
<evidence type="ECO:0000256" key="17">
    <source>
        <dbReference type="SAM" id="SignalP"/>
    </source>
</evidence>
<evidence type="ECO:0000313" key="22">
    <source>
        <dbReference type="Proteomes" id="UP000233551"/>
    </source>
</evidence>
<evidence type="ECO:0000256" key="7">
    <source>
        <dbReference type="ARBA" id="ARBA00022723"/>
    </source>
</evidence>
<dbReference type="CDD" id="cd16461">
    <property type="entry name" value="RING-H2_EL5-like"/>
    <property type="match status" value="1"/>
</dbReference>
<evidence type="ECO:0000256" key="2">
    <source>
        <dbReference type="ARBA" id="ARBA00004167"/>
    </source>
</evidence>
<feature type="region of interest" description="Disordered" evidence="15">
    <location>
        <begin position="243"/>
        <end position="270"/>
    </location>
</feature>
<keyword evidence="10" id="KW-0862">Zinc</keyword>
<evidence type="ECO:0000256" key="8">
    <source>
        <dbReference type="ARBA" id="ARBA00022771"/>
    </source>
</evidence>
<gene>
    <name evidence="19" type="ORF">CDL15_Pgr006292</name>
    <name evidence="20" type="ORF">CRG98_032262</name>
</gene>
<comment type="catalytic activity">
    <reaction evidence="1">
        <text>S-ubiquitinyl-[E2 ubiquitin-conjugating enzyme]-L-cysteine + [acceptor protein]-L-lysine = [E2 ubiquitin-conjugating enzyme]-L-cysteine + N(6)-ubiquitinyl-[acceptor protein]-L-lysine.</text>
        <dbReference type="EC" id="2.3.2.27"/>
    </reaction>
</comment>
<proteinExistence type="inferred from homology"/>
<reference evidence="21" key="1">
    <citation type="journal article" date="2017" name="Plant J.">
        <title>The pomegranate (Punica granatum L.) genome and the genomics of punicalagin biosynthesis.</title>
        <authorList>
            <person name="Qin G."/>
            <person name="Xu C."/>
            <person name="Ming R."/>
            <person name="Tang H."/>
            <person name="Guyot R."/>
            <person name="Kramer E.M."/>
            <person name="Hu Y."/>
            <person name="Yi X."/>
            <person name="Qi Y."/>
            <person name="Xu X."/>
            <person name="Gao Z."/>
            <person name="Pan H."/>
            <person name="Jian J."/>
            <person name="Tian Y."/>
            <person name="Yue Z."/>
            <person name="Xu Y."/>
        </authorList>
    </citation>
    <scope>NUCLEOTIDE SEQUENCE [LARGE SCALE GENOMIC DNA]</scope>
    <source>
        <strain evidence="21">cv. Dabenzi</strain>
    </source>
</reference>
<name>A0A218X5B1_PUNGR</name>
<keyword evidence="6 16" id="KW-0812">Transmembrane</keyword>
<evidence type="ECO:0000313" key="19">
    <source>
        <dbReference type="EMBL" id="OWM79988.1"/>
    </source>
</evidence>
<dbReference type="EMBL" id="MTKT01002371">
    <property type="protein sequence ID" value="OWM79988.1"/>
    <property type="molecule type" value="Genomic_DNA"/>
</dbReference>
<keyword evidence="17" id="KW-0732">Signal</keyword>
<feature type="domain" description="RING-type" evidence="18">
    <location>
        <begin position="155"/>
        <end position="197"/>
    </location>
</feature>
<keyword evidence="7" id="KW-0479">Metal-binding</keyword>
<dbReference type="GO" id="GO:0016020">
    <property type="term" value="C:membrane"/>
    <property type="evidence" value="ECO:0007669"/>
    <property type="project" value="UniProtKB-SubCell"/>
</dbReference>
<dbReference type="GO" id="GO:0061630">
    <property type="term" value="F:ubiquitin protein ligase activity"/>
    <property type="evidence" value="ECO:0007669"/>
    <property type="project" value="UniProtKB-EC"/>
</dbReference>
<dbReference type="GeneID" id="116202410"/>
<evidence type="ECO:0000256" key="1">
    <source>
        <dbReference type="ARBA" id="ARBA00000900"/>
    </source>
</evidence>
<evidence type="ECO:0000256" key="14">
    <source>
        <dbReference type="PROSITE-ProRule" id="PRU00175"/>
    </source>
</evidence>
<evidence type="ECO:0000256" key="10">
    <source>
        <dbReference type="ARBA" id="ARBA00022833"/>
    </source>
</evidence>
<dbReference type="InterPro" id="IPR013083">
    <property type="entry name" value="Znf_RING/FYVE/PHD"/>
</dbReference>
<comment type="similarity">
    <text evidence="13">Belongs to the RING-type zinc finger family. ATL subfamily.</text>
</comment>
<comment type="subcellular location">
    <subcellularLocation>
        <location evidence="2">Membrane</location>
        <topology evidence="2">Single-pass membrane protein</topology>
    </subcellularLocation>
</comment>
<keyword evidence="11 16" id="KW-1133">Transmembrane helix</keyword>
<feature type="region of interest" description="Disordered" evidence="15">
    <location>
        <begin position="1"/>
        <end position="27"/>
    </location>
</feature>
<evidence type="ECO:0000256" key="11">
    <source>
        <dbReference type="ARBA" id="ARBA00022989"/>
    </source>
</evidence>
<reference evidence="19" key="2">
    <citation type="submission" date="2017-06" db="EMBL/GenBank/DDBJ databases">
        <title>The pomegranate genome and the genomics of punicalagin biosynthesis.</title>
        <authorList>
            <person name="Xu C."/>
        </authorList>
    </citation>
    <scope>NUCLEOTIDE SEQUENCE [LARGE SCALE GENOMIC DNA]</scope>
    <source>
        <tissue evidence="19">Fresh leaf</tissue>
    </source>
</reference>
<keyword evidence="22" id="KW-1185">Reference proteome</keyword>
<evidence type="ECO:0000256" key="4">
    <source>
        <dbReference type="ARBA" id="ARBA00012483"/>
    </source>
</evidence>
<dbReference type="Gene3D" id="3.30.40.10">
    <property type="entry name" value="Zinc/RING finger domain, C3HC4 (zinc finger)"/>
    <property type="match status" value="1"/>
</dbReference>
<feature type="compositionally biased region" description="Polar residues" evidence="15">
    <location>
        <begin position="243"/>
        <end position="269"/>
    </location>
</feature>
<keyword evidence="5" id="KW-0808">Transferase</keyword>
<keyword evidence="8 14" id="KW-0863">Zinc-finger</keyword>
<organism evidence="19 21">
    <name type="scientific">Punica granatum</name>
    <name type="common">Pomegranate</name>
    <dbReference type="NCBI Taxonomy" id="22663"/>
    <lineage>
        <taxon>Eukaryota</taxon>
        <taxon>Viridiplantae</taxon>
        <taxon>Streptophyta</taxon>
        <taxon>Embryophyta</taxon>
        <taxon>Tracheophyta</taxon>
        <taxon>Spermatophyta</taxon>
        <taxon>Magnoliopsida</taxon>
        <taxon>eudicotyledons</taxon>
        <taxon>Gunneridae</taxon>
        <taxon>Pentapetalae</taxon>
        <taxon>rosids</taxon>
        <taxon>malvids</taxon>
        <taxon>Myrtales</taxon>
        <taxon>Lythraceae</taxon>
        <taxon>Punica</taxon>
    </lineage>
</organism>
<feature type="signal peptide" evidence="17">
    <location>
        <begin position="1"/>
        <end position="50"/>
    </location>
</feature>
<evidence type="ECO:0000256" key="5">
    <source>
        <dbReference type="ARBA" id="ARBA00022679"/>
    </source>
</evidence>
<sequence length="433" mass="48042">MGNHNHPPLPNHSRSSLPRPNHGPTTSRPAALTPLLLLLLLLLQLHPAAGQNDAGTPPPNQQPGPYPYGQRFNPSMAIIMVVLVSAFFLMGFLSVYIRQCAAYRFRGGASDQTERPYLFGLGAARGIDTSVIDSFPTFQYSSVKGLKIGKGSLECAVCLNEFEDDDVLRLLPRCNHVFHSNCIDVWLSSHNTCPVCRDNLLPKPGEKFDPPILDVAEPEPIVPTSDMPDQVRVCVEDERGTNLESQLPSQVDISSPPTNKSRPPRSRSTGMRFARLLPFPRSHSTGHSWVQPGEDHERFTLRLPEDVRIEIIRTASLNRANSCATAFPRSRSARTGYRRSDRNGGGRSIRGRNYFNYERFDQEDQAGRWGFSGTPPFIGRTRSVRSAKGDDIAMTPPQSRPETLPPISPLFIGKDGDDDDRSSDRLQPPDSQV</sequence>
<evidence type="ECO:0000256" key="16">
    <source>
        <dbReference type="SAM" id="Phobius"/>
    </source>
</evidence>
<evidence type="ECO:0000256" key="13">
    <source>
        <dbReference type="ARBA" id="ARBA00024209"/>
    </source>
</evidence>
<evidence type="ECO:0000256" key="12">
    <source>
        <dbReference type="ARBA" id="ARBA00023136"/>
    </source>
</evidence>
<dbReference type="STRING" id="22663.A0A218X5B1"/>
<dbReference type="InterPro" id="IPR053238">
    <property type="entry name" value="RING-H2_zinc_finger"/>
</dbReference>
<evidence type="ECO:0000256" key="6">
    <source>
        <dbReference type="ARBA" id="ARBA00022692"/>
    </source>
</evidence>
<feature type="transmembrane region" description="Helical" evidence="16">
    <location>
        <begin position="74"/>
        <end position="97"/>
    </location>
</feature>
<protein>
    <recommendedName>
        <fullName evidence="4">RING-type E3 ubiquitin transferase</fullName>
        <ecNumber evidence="4">2.3.2.27</ecNumber>
    </recommendedName>
</protein>
<dbReference type="Proteomes" id="UP000233551">
    <property type="component" value="Unassembled WGS sequence"/>
</dbReference>
<dbReference type="EMBL" id="PGOL01002513">
    <property type="protein sequence ID" value="PKI47337.1"/>
    <property type="molecule type" value="Genomic_DNA"/>
</dbReference>
<feature type="chain" id="PRO_5014071876" description="RING-type E3 ubiquitin transferase" evidence="17">
    <location>
        <begin position="51"/>
        <end position="433"/>
    </location>
</feature>
<dbReference type="GO" id="GO:0008270">
    <property type="term" value="F:zinc ion binding"/>
    <property type="evidence" value="ECO:0007669"/>
    <property type="project" value="UniProtKB-KW"/>
</dbReference>
<dbReference type="InterPro" id="IPR001841">
    <property type="entry name" value="Znf_RING"/>
</dbReference>
<feature type="region of interest" description="Disordered" evidence="15">
    <location>
        <begin position="366"/>
        <end position="433"/>
    </location>
</feature>
<keyword evidence="12 16" id="KW-0472">Membrane</keyword>
<evidence type="ECO:0000313" key="20">
    <source>
        <dbReference type="EMBL" id="PKI47337.1"/>
    </source>
</evidence>
<dbReference type="SMART" id="SM00184">
    <property type="entry name" value="RING"/>
    <property type="match status" value="1"/>
</dbReference>
<dbReference type="Pfam" id="PF13639">
    <property type="entry name" value="zf-RING_2"/>
    <property type="match status" value="1"/>
</dbReference>
<evidence type="ECO:0000313" key="21">
    <source>
        <dbReference type="Proteomes" id="UP000197138"/>
    </source>
</evidence>
<evidence type="ECO:0000259" key="18">
    <source>
        <dbReference type="PROSITE" id="PS50089"/>
    </source>
</evidence>
<dbReference type="Proteomes" id="UP000197138">
    <property type="component" value="Unassembled WGS sequence"/>
</dbReference>
<comment type="caution">
    <text evidence="19">The sequence shown here is derived from an EMBL/GenBank/DDBJ whole genome shotgun (WGS) entry which is preliminary data.</text>
</comment>
<dbReference type="AlphaFoldDB" id="A0A218X5B1"/>
<dbReference type="PROSITE" id="PS50089">
    <property type="entry name" value="ZF_RING_2"/>
    <property type="match status" value="1"/>
</dbReference>
<comment type="pathway">
    <text evidence="3">Protein modification; protein ubiquitination.</text>
</comment>